<dbReference type="STRING" id="154538.A0A1M2VVA4"/>
<evidence type="ECO:0000256" key="1">
    <source>
        <dbReference type="ARBA" id="ARBA00022801"/>
    </source>
</evidence>
<dbReference type="PRINTS" id="PR00412">
    <property type="entry name" value="EPOXHYDRLASE"/>
</dbReference>
<dbReference type="InterPro" id="IPR029058">
    <property type="entry name" value="AB_hydrolase_fold"/>
</dbReference>
<gene>
    <name evidence="3" type="ORF">TRAPUB_11962</name>
</gene>
<dbReference type="InterPro" id="IPR051340">
    <property type="entry name" value="Haloalkane_dehalogenase"/>
</dbReference>
<dbReference type="GO" id="GO:0004301">
    <property type="term" value="F:epoxide hydrolase activity"/>
    <property type="evidence" value="ECO:0007669"/>
    <property type="project" value="TreeGrafter"/>
</dbReference>
<keyword evidence="4" id="KW-1185">Reference proteome</keyword>
<dbReference type="OMA" id="MYVMDYG"/>
<comment type="caution">
    <text evidence="3">The sequence shown here is derived from an EMBL/GenBank/DDBJ whole genome shotgun (WGS) entry which is preliminary data.</text>
</comment>
<accession>A0A1M2VVA4</accession>
<dbReference type="SUPFAM" id="SSF53474">
    <property type="entry name" value="alpha/beta-Hydrolases"/>
    <property type="match status" value="1"/>
</dbReference>
<dbReference type="AlphaFoldDB" id="A0A1M2VVA4"/>
<dbReference type="PANTHER" id="PTHR42977">
    <property type="entry name" value="HYDROLASE-RELATED"/>
    <property type="match status" value="1"/>
</dbReference>
<protein>
    <recommendedName>
        <fullName evidence="2">AB hydrolase-1 domain-containing protein</fullName>
    </recommendedName>
</protein>
<feature type="domain" description="AB hydrolase-1" evidence="2">
    <location>
        <begin position="35"/>
        <end position="278"/>
    </location>
</feature>
<name>A0A1M2VVA4_TRAPU</name>
<dbReference type="Gene3D" id="3.40.50.1820">
    <property type="entry name" value="alpha/beta hydrolase"/>
    <property type="match status" value="1"/>
</dbReference>
<evidence type="ECO:0000313" key="4">
    <source>
        <dbReference type="Proteomes" id="UP000184267"/>
    </source>
</evidence>
<evidence type="ECO:0000313" key="3">
    <source>
        <dbReference type="EMBL" id="OJT11544.1"/>
    </source>
</evidence>
<sequence length="296" mass="33015">MAAPTQVKTITVDNGIDVFYREAFPASSRDHSALPVVLLLHGRPASSFQYRNLIPRLAHKYRVIAPDLPAFGFTVVPEARKYEYTFASITTTIISFLDALKIAKFAVYVFDYGAPVAFRLALQRPEAITALISQNGNAYDEGLGAAFWAPLEDVWANPTPEKVKALEALLTLEATKRLYVTGAPDPSVIPPEAYYLDYYLMTRPGIVKIILGYFLDYKTNVDLYPEFQKYFRTYRPPTLAVWGKNDPAFIPAGAEAFKRDIPDAIVKFVDAGHFSLETALHEISEEVLAFLAHVGI</sequence>
<dbReference type="InterPro" id="IPR000073">
    <property type="entry name" value="AB_hydrolase_1"/>
</dbReference>
<organism evidence="3 4">
    <name type="scientific">Trametes pubescens</name>
    <name type="common">White-rot fungus</name>
    <dbReference type="NCBI Taxonomy" id="154538"/>
    <lineage>
        <taxon>Eukaryota</taxon>
        <taxon>Fungi</taxon>
        <taxon>Dikarya</taxon>
        <taxon>Basidiomycota</taxon>
        <taxon>Agaricomycotina</taxon>
        <taxon>Agaricomycetes</taxon>
        <taxon>Polyporales</taxon>
        <taxon>Polyporaceae</taxon>
        <taxon>Trametes</taxon>
    </lineage>
</organism>
<dbReference type="OrthoDB" id="6431331at2759"/>
<dbReference type="InterPro" id="IPR000639">
    <property type="entry name" value="Epox_hydrolase-like"/>
</dbReference>
<dbReference type="Proteomes" id="UP000184267">
    <property type="component" value="Unassembled WGS sequence"/>
</dbReference>
<proteinExistence type="predicted"/>
<keyword evidence="1" id="KW-0378">Hydrolase</keyword>
<dbReference type="Pfam" id="PF00561">
    <property type="entry name" value="Abhydrolase_1"/>
    <property type="match status" value="1"/>
</dbReference>
<dbReference type="PANTHER" id="PTHR42977:SF3">
    <property type="entry name" value="AB HYDROLASE-1 DOMAIN-CONTAINING PROTEIN"/>
    <property type="match status" value="1"/>
</dbReference>
<evidence type="ECO:0000259" key="2">
    <source>
        <dbReference type="Pfam" id="PF00561"/>
    </source>
</evidence>
<reference evidence="3 4" key="1">
    <citation type="submission" date="2016-10" db="EMBL/GenBank/DDBJ databases">
        <title>Genome sequence of the basidiomycete white-rot fungus Trametes pubescens.</title>
        <authorList>
            <person name="Makela M.R."/>
            <person name="Granchi Z."/>
            <person name="Peng M."/>
            <person name="De Vries R.P."/>
            <person name="Grigoriev I."/>
            <person name="Riley R."/>
            <person name="Hilden K."/>
        </authorList>
    </citation>
    <scope>NUCLEOTIDE SEQUENCE [LARGE SCALE GENOMIC DNA]</scope>
    <source>
        <strain evidence="3 4">FBCC735</strain>
    </source>
</reference>
<dbReference type="EMBL" id="MNAD01000628">
    <property type="protein sequence ID" value="OJT11544.1"/>
    <property type="molecule type" value="Genomic_DNA"/>
</dbReference>